<gene>
    <name evidence="2" type="ORF">BCIN_18g00130</name>
</gene>
<sequence>MPPPYLRRRSSSSSENRRVYRNRIAEIDASIALDASDTQNAVSSPLYNRVIFDPSTLSLPLDPVATPTPASQPQKNAKFS</sequence>
<reference evidence="2 3" key="2">
    <citation type="journal article" date="2012" name="Eukaryot. Cell">
        <title>Genome update of Botrytis cinerea strains B05.10 and T4.</title>
        <authorList>
            <person name="Staats M."/>
            <person name="van Kan J.A."/>
        </authorList>
    </citation>
    <scope>NUCLEOTIDE SEQUENCE [LARGE SCALE GENOMIC DNA]</scope>
    <source>
        <strain evidence="2 3">B05.10</strain>
    </source>
</reference>
<evidence type="ECO:0000313" key="3">
    <source>
        <dbReference type="Proteomes" id="UP000001798"/>
    </source>
</evidence>
<dbReference type="GeneID" id="36395038"/>
<evidence type="ECO:0000256" key="1">
    <source>
        <dbReference type="SAM" id="MobiDB-lite"/>
    </source>
</evidence>
<dbReference type="VEuPathDB" id="FungiDB:Bcin18g00130"/>
<organism evidence="2 3">
    <name type="scientific">Botryotinia fuckeliana (strain B05.10)</name>
    <name type="common">Noble rot fungus</name>
    <name type="synonym">Botrytis cinerea</name>
    <dbReference type="NCBI Taxonomy" id="332648"/>
    <lineage>
        <taxon>Eukaryota</taxon>
        <taxon>Fungi</taxon>
        <taxon>Dikarya</taxon>
        <taxon>Ascomycota</taxon>
        <taxon>Pezizomycotina</taxon>
        <taxon>Leotiomycetes</taxon>
        <taxon>Helotiales</taxon>
        <taxon>Sclerotiniaceae</taxon>
        <taxon>Botrytis</taxon>
    </lineage>
</organism>
<keyword evidence="3" id="KW-1185">Reference proteome</keyword>
<name>A0A384K7X1_BOTFB</name>
<dbReference type="AlphaFoldDB" id="A0A384K7X1"/>
<reference evidence="2 3" key="3">
    <citation type="journal article" date="2017" name="Mol. Plant Pathol.">
        <title>A gapless genome sequence of the fungus Botrytis cinerea.</title>
        <authorList>
            <person name="Van Kan J.A."/>
            <person name="Stassen J.H."/>
            <person name="Mosbach A."/>
            <person name="Van Der Lee T.A."/>
            <person name="Faino L."/>
            <person name="Farmer A.D."/>
            <person name="Papasotiriou D.G."/>
            <person name="Zhou S."/>
            <person name="Seidl M.F."/>
            <person name="Cottam E."/>
            <person name="Edel D."/>
            <person name="Hahn M."/>
            <person name="Schwartz D.C."/>
            <person name="Dietrich R.A."/>
            <person name="Widdison S."/>
            <person name="Scalliet G."/>
        </authorList>
    </citation>
    <scope>NUCLEOTIDE SEQUENCE [LARGE SCALE GENOMIC DNA]</scope>
    <source>
        <strain evidence="2 3">B05.10</strain>
    </source>
</reference>
<dbReference type="EMBL" id="CP009822">
    <property type="protein sequence ID" value="ATZ58892.1"/>
    <property type="molecule type" value="Genomic_DNA"/>
</dbReference>
<protein>
    <submittedName>
        <fullName evidence="2">Uncharacterized protein</fullName>
    </submittedName>
</protein>
<proteinExistence type="predicted"/>
<feature type="region of interest" description="Disordered" evidence="1">
    <location>
        <begin position="58"/>
        <end position="80"/>
    </location>
</feature>
<dbReference type="RefSeq" id="XP_024554088.1">
    <property type="nucleotide sequence ID" value="XM_024698271.1"/>
</dbReference>
<feature type="compositionally biased region" description="Polar residues" evidence="1">
    <location>
        <begin position="68"/>
        <end position="80"/>
    </location>
</feature>
<accession>A0A384K7X1</accession>
<dbReference type="KEGG" id="bfu:BCIN_18g00130"/>
<evidence type="ECO:0000313" key="2">
    <source>
        <dbReference type="EMBL" id="ATZ58892.1"/>
    </source>
</evidence>
<dbReference type="Proteomes" id="UP000001798">
    <property type="component" value="Chromosome 18"/>
</dbReference>
<reference evidence="2 3" key="1">
    <citation type="journal article" date="2011" name="PLoS Genet.">
        <title>Genomic analysis of the necrotrophic fungal pathogens Sclerotinia sclerotiorum and Botrytis cinerea.</title>
        <authorList>
            <person name="Amselem J."/>
            <person name="Cuomo C.A."/>
            <person name="van Kan J.A."/>
            <person name="Viaud M."/>
            <person name="Benito E.P."/>
            <person name="Couloux A."/>
            <person name="Coutinho P.M."/>
            <person name="de Vries R.P."/>
            <person name="Dyer P.S."/>
            <person name="Fillinger S."/>
            <person name="Fournier E."/>
            <person name="Gout L."/>
            <person name="Hahn M."/>
            <person name="Kohn L."/>
            <person name="Lapalu N."/>
            <person name="Plummer K.M."/>
            <person name="Pradier J.M."/>
            <person name="Quevillon E."/>
            <person name="Sharon A."/>
            <person name="Simon A."/>
            <person name="ten Have A."/>
            <person name="Tudzynski B."/>
            <person name="Tudzynski P."/>
            <person name="Wincker P."/>
            <person name="Andrew M."/>
            <person name="Anthouard V."/>
            <person name="Beever R.E."/>
            <person name="Beffa R."/>
            <person name="Benoit I."/>
            <person name="Bouzid O."/>
            <person name="Brault B."/>
            <person name="Chen Z."/>
            <person name="Choquer M."/>
            <person name="Collemare J."/>
            <person name="Cotton P."/>
            <person name="Danchin E.G."/>
            <person name="Da Silva C."/>
            <person name="Gautier A."/>
            <person name="Giraud C."/>
            <person name="Giraud T."/>
            <person name="Gonzalez C."/>
            <person name="Grossetete S."/>
            <person name="Guldener U."/>
            <person name="Henrissat B."/>
            <person name="Howlett B.J."/>
            <person name="Kodira C."/>
            <person name="Kretschmer M."/>
            <person name="Lappartient A."/>
            <person name="Leroch M."/>
            <person name="Levis C."/>
            <person name="Mauceli E."/>
            <person name="Neuveglise C."/>
            <person name="Oeser B."/>
            <person name="Pearson M."/>
            <person name="Poulain J."/>
            <person name="Poussereau N."/>
            <person name="Quesneville H."/>
            <person name="Rascle C."/>
            <person name="Schumacher J."/>
            <person name="Segurens B."/>
            <person name="Sexton A."/>
            <person name="Silva E."/>
            <person name="Sirven C."/>
            <person name="Soanes D.M."/>
            <person name="Talbot N.J."/>
            <person name="Templeton M."/>
            <person name="Yandava C."/>
            <person name="Yarden O."/>
            <person name="Zeng Q."/>
            <person name="Rollins J.A."/>
            <person name="Lebrun M.H."/>
            <person name="Dickman M."/>
        </authorList>
    </citation>
    <scope>NUCLEOTIDE SEQUENCE [LARGE SCALE GENOMIC DNA]</scope>
    <source>
        <strain evidence="2 3">B05.10</strain>
    </source>
</reference>